<accession>A0A9P6DQ82</accession>
<feature type="compositionally biased region" description="Polar residues" evidence="1">
    <location>
        <begin position="40"/>
        <end position="54"/>
    </location>
</feature>
<evidence type="ECO:0000313" key="3">
    <source>
        <dbReference type="EMBL" id="KAF9507098.1"/>
    </source>
</evidence>
<feature type="signal peptide" evidence="2">
    <location>
        <begin position="1"/>
        <end position="15"/>
    </location>
</feature>
<evidence type="ECO:0000256" key="1">
    <source>
        <dbReference type="SAM" id="MobiDB-lite"/>
    </source>
</evidence>
<protein>
    <recommendedName>
        <fullName evidence="5">Secreted protein</fullName>
    </recommendedName>
</protein>
<evidence type="ECO:0000256" key="2">
    <source>
        <dbReference type="SAM" id="SignalP"/>
    </source>
</evidence>
<evidence type="ECO:0000313" key="4">
    <source>
        <dbReference type="Proteomes" id="UP000886523"/>
    </source>
</evidence>
<name>A0A9P6DQ82_9AGAM</name>
<reference evidence="3" key="1">
    <citation type="journal article" date="2020" name="Nat. Commun.">
        <title>Large-scale genome sequencing of mycorrhizal fungi provides insights into the early evolution of symbiotic traits.</title>
        <authorList>
            <person name="Miyauchi S."/>
            <person name="Kiss E."/>
            <person name="Kuo A."/>
            <person name="Drula E."/>
            <person name="Kohler A."/>
            <person name="Sanchez-Garcia M."/>
            <person name="Morin E."/>
            <person name="Andreopoulos B."/>
            <person name="Barry K.W."/>
            <person name="Bonito G."/>
            <person name="Buee M."/>
            <person name="Carver A."/>
            <person name="Chen C."/>
            <person name="Cichocki N."/>
            <person name="Clum A."/>
            <person name="Culley D."/>
            <person name="Crous P.W."/>
            <person name="Fauchery L."/>
            <person name="Girlanda M."/>
            <person name="Hayes R.D."/>
            <person name="Keri Z."/>
            <person name="LaButti K."/>
            <person name="Lipzen A."/>
            <person name="Lombard V."/>
            <person name="Magnuson J."/>
            <person name="Maillard F."/>
            <person name="Murat C."/>
            <person name="Nolan M."/>
            <person name="Ohm R.A."/>
            <person name="Pangilinan J."/>
            <person name="Pereira M.F."/>
            <person name="Perotto S."/>
            <person name="Peter M."/>
            <person name="Pfister S."/>
            <person name="Riley R."/>
            <person name="Sitrit Y."/>
            <person name="Stielow J.B."/>
            <person name="Szollosi G."/>
            <person name="Zifcakova L."/>
            <person name="Stursova M."/>
            <person name="Spatafora J.W."/>
            <person name="Tedersoo L."/>
            <person name="Vaario L.M."/>
            <person name="Yamada A."/>
            <person name="Yan M."/>
            <person name="Wang P."/>
            <person name="Xu J."/>
            <person name="Bruns T."/>
            <person name="Baldrian P."/>
            <person name="Vilgalys R."/>
            <person name="Dunand C."/>
            <person name="Henrissat B."/>
            <person name="Grigoriev I.V."/>
            <person name="Hibbett D."/>
            <person name="Nagy L.G."/>
            <person name="Martin F.M."/>
        </authorList>
    </citation>
    <scope>NUCLEOTIDE SEQUENCE</scope>
    <source>
        <strain evidence="3">UP504</strain>
    </source>
</reference>
<gene>
    <name evidence="3" type="ORF">BS47DRAFT_1398893</name>
</gene>
<keyword evidence="4" id="KW-1185">Reference proteome</keyword>
<feature type="region of interest" description="Disordered" evidence="1">
    <location>
        <begin position="38"/>
        <end position="62"/>
    </location>
</feature>
<evidence type="ECO:0008006" key="5">
    <source>
        <dbReference type="Google" id="ProtNLM"/>
    </source>
</evidence>
<dbReference type="Proteomes" id="UP000886523">
    <property type="component" value="Unassembled WGS sequence"/>
</dbReference>
<feature type="chain" id="PRO_5040270690" description="Secreted protein" evidence="2">
    <location>
        <begin position="16"/>
        <end position="144"/>
    </location>
</feature>
<sequence length="144" mass="16136">MVFLWFFTLVAVSKCVSTNFKVHDERLSCAEELTTRLHKPTSSSRSKGRTVNTCLPSSNQPSPLSIPSSSLVKFPKFTKKDLSSVLLEESHGPLLWQLHQPLAPLPPDAIKNLKSSAAGMCSRYIHHFLVKIKGVCFLHRLYCL</sequence>
<keyword evidence="2" id="KW-0732">Signal</keyword>
<organism evidence="3 4">
    <name type="scientific">Hydnum rufescens UP504</name>
    <dbReference type="NCBI Taxonomy" id="1448309"/>
    <lineage>
        <taxon>Eukaryota</taxon>
        <taxon>Fungi</taxon>
        <taxon>Dikarya</taxon>
        <taxon>Basidiomycota</taxon>
        <taxon>Agaricomycotina</taxon>
        <taxon>Agaricomycetes</taxon>
        <taxon>Cantharellales</taxon>
        <taxon>Hydnaceae</taxon>
        <taxon>Hydnum</taxon>
    </lineage>
</organism>
<dbReference type="AlphaFoldDB" id="A0A9P6DQ82"/>
<comment type="caution">
    <text evidence="3">The sequence shown here is derived from an EMBL/GenBank/DDBJ whole genome shotgun (WGS) entry which is preliminary data.</text>
</comment>
<dbReference type="EMBL" id="MU129090">
    <property type="protein sequence ID" value="KAF9507098.1"/>
    <property type="molecule type" value="Genomic_DNA"/>
</dbReference>
<proteinExistence type="predicted"/>